<dbReference type="InterPro" id="IPR012337">
    <property type="entry name" value="RNaseH-like_sf"/>
</dbReference>
<dbReference type="SUPFAM" id="SSF53098">
    <property type="entry name" value="Ribonuclease H-like"/>
    <property type="match status" value="1"/>
</dbReference>
<gene>
    <name evidence="2" type="ORF">CEPIT_LOCUS14969</name>
</gene>
<comment type="caution">
    <text evidence="2">The sequence shown here is derived from an EMBL/GenBank/DDBJ whole genome shotgun (WGS) entry which is preliminary data.</text>
</comment>
<accession>A0AAV0DIZ3</accession>
<feature type="domain" description="RNase H type-1" evidence="1">
    <location>
        <begin position="161"/>
        <end position="281"/>
    </location>
</feature>
<dbReference type="PANTHER" id="PTHR47074:SF48">
    <property type="entry name" value="POLYNUCLEOTIDYL TRANSFERASE, RIBONUCLEASE H-LIKE SUPERFAMILY PROTEIN"/>
    <property type="match status" value="1"/>
</dbReference>
<evidence type="ECO:0000313" key="2">
    <source>
        <dbReference type="EMBL" id="CAH9099485.1"/>
    </source>
</evidence>
<evidence type="ECO:0000259" key="1">
    <source>
        <dbReference type="Pfam" id="PF13456"/>
    </source>
</evidence>
<dbReference type="GO" id="GO:0004523">
    <property type="term" value="F:RNA-DNA hybrid ribonuclease activity"/>
    <property type="evidence" value="ECO:0007669"/>
    <property type="project" value="InterPro"/>
</dbReference>
<protein>
    <recommendedName>
        <fullName evidence="1">RNase H type-1 domain-containing protein</fullName>
    </recommendedName>
</protein>
<proteinExistence type="predicted"/>
<dbReference type="Gene3D" id="3.30.420.10">
    <property type="entry name" value="Ribonuclease H-like superfamily/Ribonuclease H"/>
    <property type="match status" value="1"/>
</dbReference>
<dbReference type="InterPro" id="IPR002156">
    <property type="entry name" value="RNaseH_domain"/>
</dbReference>
<name>A0AAV0DIZ3_9ASTE</name>
<dbReference type="Proteomes" id="UP001152523">
    <property type="component" value="Unassembled WGS sequence"/>
</dbReference>
<dbReference type="Pfam" id="PF13456">
    <property type="entry name" value="RVT_3"/>
    <property type="match status" value="1"/>
</dbReference>
<sequence>MDNVYEVKRWRHQFKMQLQGRSSSCRAQDLNEIPFPYAVCAIFDKGDDPKDMLIIAAPRIAGVPIGNGDITLKSWLQKLLSGPDKETSCKVAMVLWGVWKRRNSFVWNDDWQQTAGLLNGCASVLRAWRDAQQQVAGVGSSSGGSSSAGWVKPRSGRIKVNVDAALDLTKDIRAWSWVARNDQGEFIKVGGGSREARWSPEEAEAYGLREAIRTAIKEGWDLVDFESDAQVVVRGLGKRGGLAYMDLILDDIHFLIHTKRSFSISYCKRSANRVAHASARSHVSISDHSFSYESIPRSIVSLMANDLLLI</sequence>
<evidence type="ECO:0000313" key="3">
    <source>
        <dbReference type="Proteomes" id="UP001152523"/>
    </source>
</evidence>
<organism evidence="2 3">
    <name type="scientific">Cuscuta epithymum</name>
    <dbReference type="NCBI Taxonomy" id="186058"/>
    <lineage>
        <taxon>Eukaryota</taxon>
        <taxon>Viridiplantae</taxon>
        <taxon>Streptophyta</taxon>
        <taxon>Embryophyta</taxon>
        <taxon>Tracheophyta</taxon>
        <taxon>Spermatophyta</taxon>
        <taxon>Magnoliopsida</taxon>
        <taxon>eudicotyledons</taxon>
        <taxon>Gunneridae</taxon>
        <taxon>Pentapetalae</taxon>
        <taxon>asterids</taxon>
        <taxon>lamiids</taxon>
        <taxon>Solanales</taxon>
        <taxon>Convolvulaceae</taxon>
        <taxon>Cuscuteae</taxon>
        <taxon>Cuscuta</taxon>
        <taxon>Cuscuta subgen. Cuscuta</taxon>
    </lineage>
</organism>
<dbReference type="EMBL" id="CAMAPF010000106">
    <property type="protein sequence ID" value="CAH9099485.1"/>
    <property type="molecule type" value="Genomic_DNA"/>
</dbReference>
<dbReference type="InterPro" id="IPR044730">
    <property type="entry name" value="RNase_H-like_dom_plant"/>
</dbReference>
<dbReference type="GO" id="GO:0003676">
    <property type="term" value="F:nucleic acid binding"/>
    <property type="evidence" value="ECO:0007669"/>
    <property type="project" value="InterPro"/>
</dbReference>
<dbReference type="PANTHER" id="PTHR47074">
    <property type="entry name" value="BNAC02G40300D PROTEIN"/>
    <property type="match status" value="1"/>
</dbReference>
<keyword evidence="3" id="KW-1185">Reference proteome</keyword>
<dbReference type="InterPro" id="IPR052929">
    <property type="entry name" value="RNase_H-like_EbsB-rel"/>
</dbReference>
<reference evidence="2" key="1">
    <citation type="submission" date="2022-07" db="EMBL/GenBank/DDBJ databases">
        <authorList>
            <person name="Macas J."/>
            <person name="Novak P."/>
            <person name="Neumann P."/>
        </authorList>
    </citation>
    <scope>NUCLEOTIDE SEQUENCE</scope>
</reference>
<dbReference type="CDD" id="cd06222">
    <property type="entry name" value="RNase_H_like"/>
    <property type="match status" value="1"/>
</dbReference>
<dbReference type="InterPro" id="IPR036397">
    <property type="entry name" value="RNaseH_sf"/>
</dbReference>
<dbReference type="AlphaFoldDB" id="A0AAV0DIZ3"/>